<evidence type="ECO:0000313" key="2">
    <source>
        <dbReference type="EMBL" id="RPB11274.1"/>
    </source>
</evidence>
<protein>
    <recommendedName>
        <fullName evidence="4">MARVEL domain-containing protein</fullName>
    </recommendedName>
</protein>
<feature type="transmembrane region" description="Helical" evidence="1">
    <location>
        <begin position="118"/>
        <end position="140"/>
    </location>
</feature>
<keyword evidence="1" id="KW-1133">Transmembrane helix</keyword>
<reference evidence="2 3" key="1">
    <citation type="journal article" date="2018" name="Nat. Ecol. Evol.">
        <title>Pezizomycetes genomes reveal the molecular basis of ectomycorrhizal truffle lifestyle.</title>
        <authorList>
            <person name="Murat C."/>
            <person name="Payen T."/>
            <person name="Noel B."/>
            <person name="Kuo A."/>
            <person name="Morin E."/>
            <person name="Chen J."/>
            <person name="Kohler A."/>
            <person name="Krizsan K."/>
            <person name="Balestrini R."/>
            <person name="Da Silva C."/>
            <person name="Montanini B."/>
            <person name="Hainaut M."/>
            <person name="Levati E."/>
            <person name="Barry K.W."/>
            <person name="Belfiori B."/>
            <person name="Cichocki N."/>
            <person name="Clum A."/>
            <person name="Dockter R.B."/>
            <person name="Fauchery L."/>
            <person name="Guy J."/>
            <person name="Iotti M."/>
            <person name="Le Tacon F."/>
            <person name="Lindquist E.A."/>
            <person name="Lipzen A."/>
            <person name="Malagnac F."/>
            <person name="Mello A."/>
            <person name="Molinier V."/>
            <person name="Miyauchi S."/>
            <person name="Poulain J."/>
            <person name="Riccioni C."/>
            <person name="Rubini A."/>
            <person name="Sitrit Y."/>
            <person name="Splivallo R."/>
            <person name="Traeger S."/>
            <person name="Wang M."/>
            <person name="Zifcakova L."/>
            <person name="Wipf D."/>
            <person name="Zambonelli A."/>
            <person name="Paolocci F."/>
            <person name="Nowrousian M."/>
            <person name="Ottonello S."/>
            <person name="Baldrian P."/>
            <person name="Spatafora J.W."/>
            <person name="Henrissat B."/>
            <person name="Nagy L.G."/>
            <person name="Aury J.M."/>
            <person name="Wincker P."/>
            <person name="Grigoriev I.V."/>
            <person name="Bonfante P."/>
            <person name="Martin F.M."/>
        </authorList>
    </citation>
    <scope>NUCLEOTIDE SEQUENCE [LARGE SCALE GENOMIC DNA]</scope>
    <source>
        <strain evidence="2 3">CCBAS932</strain>
    </source>
</reference>
<dbReference type="EMBL" id="ML119137">
    <property type="protein sequence ID" value="RPB11274.1"/>
    <property type="molecule type" value="Genomic_DNA"/>
</dbReference>
<keyword evidence="1" id="KW-0472">Membrane</keyword>
<proteinExistence type="predicted"/>
<keyword evidence="1" id="KW-0812">Transmembrane</keyword>
<dbReference type="InParanoid" id="A0A3N4KL37"/>
<evidence type="ECO:0000313" key="3">
    <source>
        <dbReference type="Proteomes" id="UP000277580"/>
    </source>
</evidence>
<evidence type="ECO:0000256" key="1">
    <source>
        <dbReference type="SAM" id="Phobius"/>
    </source>
</evidence>
<sequence>MAGRTRIQWRSPTFVVLRTLQVLLAIAILAIVVPKPGPNYGYPLQKRSLLFEPRRGGGSHSSSSNGGGGDDGEAGQTYARYVTPFLGMSAAALTMIWCVYALWEYLRHTLRPKISMGWDIVFMVLWLALVVCCAVGMVEADAWAHKMHYNPAQYTVFIISSVTFFIFMSSYLIGRIAHREHGPGKAVLADNEFEFLNAKTTIQSLPPQPHSPLVYSAGEERFVQVLPSPQPVYSGTQLPYAGSHYKPPHYP</sequence>
<name>A0A3N4KL37_9PEZI</name>
<feature type="transmembrane region" description="Helical" evidence="1">
    <location>
        <begin position="12"/>
        <end position="33"/>
    </location>
</feature>
<keyword evidence="3" id="KW-1185">Reference proteome</keyword>
<dbReference type="Proteomes" id="UP000277580">
    <property type="component" value="Unassembled WGS sequence"/>
</dbReference>
<feature type="transmembrane region" description="Helical" evidence="1">
    <location>
        <begin position="152"/>
        <end position="173"/>
    </location>
</feature>
<gene>
    <name evidence="2" type="ORF">P167DRAFT_606679</name>
</gene>
<dbReference type="OrthoDB" id="5357183at2759"/>
<dbReference type="AlphaFoldDB" id="A0A3N4KL37"/>
<organism evidence="2 3">
    <name type="scientific">Morchella conica CCBAS932</name>
    <dbReference type="NCBI Taxonomy" id="1392247"/>
    <lineage>
        <taxon>Eukaryota</taxon>
        <taxon>Fungi</taxon>
        <taxon>Dikarya</taxon>
        <taxon>Ascomycota</taxon>
        <taxon>Pezizomycotina</taxon>
        <taxon>Pezizomycetes</taxon>
        <taxon>Pezizales</taxon>
        <taxon>Morchellaceae</taxon>
        <taxon>Morchella</taxon>
    </lineage>
</organism>
<feature type="transmembrane region" description="Helical" evidence="1">
    <location>
        <begin position="85"/>
        <end position="106"/>
    </location>
</feature>
<evidence type="ECO:0008006" key="4">
    <source>
        <dbReference type="Google" id="ProtNLM"/>
    </source>
</evidence>
<accession>A0A3N4KL37</accession>